<protein>
    <submittedName>
        <fullName evidence="1">Uncharacterized protein</fullName>
    </submittedName>
</protein>
<organism evidence="1 2">
    <name type="scientific">Ruthenibacterium lactatiformans</name>
    <dbReference type="NCBI Taxonomy" id="1550024"/>
    <lineage>
        <taxon>Bacteria</taxon>
        <taxon>Bacillati</taxon>
        <taxon>Bacillota</taxon>
        <taxon>Clostridia</taxon>
        <taxon>Eubacteriales</taxon>
        <taxon>Oscillospiraceae</taxon>
        <taxon>Ruthenibacterium</taxon>
    </lineage>
</organism>
<keyword evidence="2" id="KW-1185">Reference proteome</keyword>
<gene>
    <name evidence="1" type="ORF">TQ39_03235</name>
</gene>
<dbReference type="RefSeq" id="WP_009323225.1">
    <property type="nucleotide sequence ID" value="NZ_JAFHCK010000121.1"/>
</dbReference>
<reference evidence="1" key="1">
    <citation type="submission" date="2015-02" db="EMBL/GenBank/DDBJ databases">
        <title>A novel member of the family Ruminococcaceae isolated from human feces.</title>
        <authorList>
            <person name="Shkoporov A.N."/>
            <person name="Chaplin A.V."/>
            <person name="Motuzova O.V."/>
            <person name="Kafarskaia L.I."/>
            <person name="Khokhlova E.V."/>
            <person name="Efimov B.A."/>
        </authorList>
    </citation>
    <scope>NUCLEOTIDE SEQUENCE [LARGE SCALE GENOMIC DNA]</scope>
    <source>
        <strain evidence="1">585-1</strain>
    </source>
</reference>
<accession>A0A0D8J3A2</accession>
<dbReference type="Proteomes" id="UP000032483">
    <property type="component" value="Unassembled WGS sequence"/>
</dbReference>
<sequence>MTRWFWILLHIFNNVCWKHAKWNGDNLICEKCGKLIGFKVPVNRGGKTFYFYPTTQEGLMHQTEICDRYKLLNMTSINFDADYD</sequence>
<evidence type="ECO:0000313" key="2">
    <source>
        <dbReference type="Proteomes" id="UP000032483"/>
    </source>
</evidence>
<proteinExistence type="predicted"/>
<name>A0A0D8J3A2_9FIRM</name>
<comment type="caution">
    <text evidence="1">The sequence shown here is derived from an EMBL/GenBank/DDBJ whole genome shotgun (WGS) entry which is preliminary data.</text>
</comment>
<dbReference type="EMBL" id="JXXK01000002">
    <property type="protein sequence ID" value="KJF41224.1"/>
    <property type="molecule type" value="Genomic_DNA"/>
</dbReference>
<dbReference type="AlphaFoldDB" id="A0A0D8J3A2"/>
<evidence type="ECO:0000313" key="1">
    <source>
        <dbReference type="EMBL" id="KJF41224.1"/>
    </source>
</evidence>